<protein>
    <recommendedName>
        <fullName evidence="3">Methyltransferase type 11</fullName>
    </recommendedName>
</protein>
<dbReference type="AlphaFoldDB" id="A0A7Z7HQE0"/>
<dbReference type="RefSeq" id="WP_154716202.1">
    <property type="nucleotide sequence ID" value="NZ_LT837803.1"/>
</dbReference>
<dbReference type="Proteomes" id="UP000242886">
    <property type="component" value="Chromosome SDENCHOL"/>
</dbReference>
<proteinExistence type="predicted"/>
<organism evidence="1 2">
    <name type="scientific">Sterolibacterium denitrificans</name>
    <dbReference type="NCBI Taxonomy" id="157592"/>
    <lineage>
        <taxon>Bacteria</taxon>
        <taxon>Pseudomonadati</taxon>
        <taxon>Pseudomonadota</taxon>
        <taxon>Betaproteobacteria</taxon>
        <taxon>Nitrosomonadales</taxon>
        <taxon>Sterolibacteriaceae</taxon>
        <taxon>Sterolibacterium</taxon>
    </lineage>
</organism>
<keyword evidence="2" id="KW-1185">Reference proteome</keyword>
<gene>
    <name evidence="1" type="ORF">SDENCHOL_10962</name>
</gene>
<evidence type="ECO:0008006" key="3">
    <source>
        <dbReference type="Google" id="ProtNLM"/>
    </source>
</evidence>
<sequence length="266" mass="29264">MTRIQAIELEDYAWFPGQWRNFMTDFYHYQMKTFDLYRPAAGLLANALQRSGQTRIVDLCSGGSGPLALVQQQLREQHGLNVPVQLTDKYPNLPAFAKIADEARALGGEISHATASVDATAVPAELTGLRTMFSCFHHFPPPLATRILADCVEKRAPLAIFELSNRSLAAFLQVLLGGPLSIPLLTPFFKPFSWARLFWTYVIPVIPFCAVWDGVASNLRAYAPDELMALVGQVPGQETYDWQTGIAPGGVAGVRVTYLIGVPRAV</sequence>
<dbReference type="SUPFAM" id="SSF53335">
    <property type="entry name" value="S-adenosyl-L-methionine-dependent methyltransferases"/>
    <property type="match status" value="1"/>
</dbReference>
<evidence type="ECO:0000313" key="1">
    <source>
        <dbReference type="EMBL" id="SMB23982.1"/>
    </source>
</evidence>
<dbReference type="InterPro" id="IPR029063">
    <property type="entry name" value="SAM-dependent_MTases_sf"/>
</dbReference>
<reference evidence="1" key="1">
    <citation type="submission" date="2017-03" db="EMBL/GenBank/DDBJ databases">
        <authorList>
            <consortium name="AG Boll"/>
        </authorList>
    </citation>
    <scope>NUCLEOTIDE SEQUENCE [LARGE SCALE GENOMIC DNA]</scope>
    <source>
        <strain evidence="1">Chol</strain>
    </source>
</reference>
<dbReference type="EMBL" id="LT837803">
    <property type="protein sequence ID" value="SMB23982.1"/>
    <property type="molecule type" value="Genomic_DNA"/>
</dbReference>
<accession>A0A7Z7HQE0</accession>
<name>A0A7Z7HQE0_9PROT</name>
<dbReference type="Gene3D" id="3.40.50.150">
    <property type="entry name" value="Vaccinia Virus protein VP39"/>
    <property type="match status" value="1"/>
</dbReference>
<evidence type="ECO:0000313" key="2">
    <source>
        <dbReference type="Proteomes" id="UP000242886"/>
    </source>
</evidence>